<protein>
    <submittedName>
        <fullName evidence="2">Putative membrane protein SpoIIM required for sporulation</fullName>
    </submittedName>
</protein>
<feature type="transmembrane region" description="Helical" evidence="1">
    <location>
        <begin position="100"/>
        <end position="120"/>
    </location>
</feature>
<keyword evidence="1" id="KW-1133">Transmembrane helix</keyword>
<feature type="transmembrane region" description="Helical" evidence="1">
    <location>
        <begin position="288"/>
        <end position="308"/>
    </location>
</feature>
<dbReference type="Proteomes" id="UP000239002">
    <property type="component" value="Unassembled WGS sequence"/>
</dbReference>
<dbReference type="InterPro" id="IPR002798">
    <property type="entry name" value="SpoIIM-like"/>
</dbReference>
<feature type="transmembrane region" description="Helical" evidence="1">
    <location>
        <begin position="185"/>
        <end position="203"/>
    </location>
</feature>
<dbReference type="PANTHER" id="PTHR35337:SF1">
    <property type="entry name" value="SLR1478 PROTEIN"/>
    <property type="match status" value="1"/>
</dbReference>
<accession>A0A2S6ILD0</accession>
<keyword evidence="3" id="KW-1185">Reference proteome</keyword>
<dbReference type="Pfam" id="PF01944">
    <property type="entry name" value="SpoIIM"/>
    <property type="match status" value="1"/>
</dbReference>
<sequence length="323" mass="36624">MREAAFVKQNKEKWIAFERALDANVKINPDHLSDLYIHLTNDLSYAQTYYENSNTLKYLNSLASQAHQKIYVNKKESKNSIVEFFKTDFPLFFSGYQKEFLYAILAFFVAIFIGTISTLYDDSFVRLILGDYYVNMTLENIANGNPTAIYQDSGQGGMFLGITINNIRVGMMCFAFGLLTSIGSLYIIFNNGIMVGAFFTMFYREGVTIEAWRVIMLHGTVELSIIVVCGAAGIILGNGILFPGTYQRKYSFIKSAKAGLKVMVSTIPLFILAGFIEGFITRYAFMPALLNWIIVLGSAALIIWYYGIYPRIVKKRHEQLYRA</sequence>
<keyword evidence="1" id="KW-0812">Transmembrane</keyword>
<dbReference type="OrthoDB" id="9800053at2"/>
<dbReference type="PANTHER" id="PTHR35337">
    <property type="entry name" value="SLR1478 PROTEIN"/>
    <property type="match status" value="1"/>
</dbReference>
<feature type="transmembrane region" description="Helical" evidence="1">
    <location>
        <begin position="158"/>
        <end position="178"/>
    </location>
</feature>
<feature type="transmembrane region" description="Helical" evidence="1">
    <location>
        <begin position="223"/>
        <end position="246"/>
    </location>
</feature>
<dbReference type="RefSeq" id="WP_104515448.1">
    <property type="nucleotide sequence ID" value="NZ_MQVW01000024.1"/>
</dbReference>
<feature type="transmembrane region" description="Helical" evidence="1">
    <location>
        <begin position="258"/>
        <end position="276"/>
    </location>
</feature>
<comment type="caution">
    <text evidence="2">The sequence shown here is derived from an EMBL/GenBank/DDBJ whole genome shotgun (WGS) entry which is preliminary data.</text>
</comment>
<dbReference type="AlphaFoldDB" id="A0A2S6ILD0"/>
<gene>
    <name evidence="2" type="ORF">LY01_01761</name>
</gene>
<proteinExistence type="predicted"/>
<dbReference type="EMBL" id="PTJE01000003">
    <property type="protein sequence ID" value="PPK95008.1"/>
    <property type="molecule type" value="Genomic_DNA"/>
</dbReference>
<name>A0A2S6ILD0_9FLAO</name>
<reference evidence="2 3" key="1">
    <citation type="submission" date="2018-02" db="EMBL/GenBank/DDBJ databases">
        <title>Genomic Encyclopedia of Archaeal and Bacterial Type Strains, Phase II (KMG-II): from individual species to whole genera.</title>
        <authorList>
            <person name="Goeker M."/>
        </authorList>
    </citation>
    <scope>NUCLEOTIDE SEQUENCE [LARGE SCALE GENOMIC DNA]</scope>
    <source>
        <strain evidence="2 3">DSM 16809</strain>
    </source>
</reference>
<keyword evidence="1" id="KW-0472">Membrane</keyword>
<evidence type="ECO:0000313" key="3">
    <source>
        <dbReference type="Proteomes" id="UP000239002"/>
    </source>
</evidence>
<evidence type="ECO:0000256" key="1">
    <source>
        <dbReference type="SAM" id="Phobius"/>
    </source>
</evidence>
<evidence type="ECO:0000313" key="2">
    <source>
        <dbReference type="EMBL" id="PPK95008.1"/>
    </source>
</evidence>
<organism evidence="2 3">
    <name type="scientific">Nonlabens xylanidelens</name>
    <dbReference type="NCBI Taxonomy" id="191564"/>
    <lineage>
        <taxon>Bacteria</taxon>
        <taxon>Pseudomonadati</taxon>
        <taxon>Bacteroidota</taxon>
        <taxon>Flavobacteriia</taxon>
        <taxon>Flavobacteriales</taxon>
        <taxon>Flavobacteriaceae</taxon>
        <taxon>Nonlabens</taxon>
    </lineage>
</organism>